<dbReference type="STRING" id="864069.MicloDRAFT_00019210"/>
<dbReference type="NCBIfam" id="TIGR01730">
    <property type="entry name" value="RND_mfp"/>
    <property type="match status" value="1"/>
</dbReference>
<reference evidence="5 6" key="1">
    <citation type="submission" date="2012-02" db="EMBL/GenBank/DDBJ databases">
        <title>Improved High-Quality Draft sequence of Microvirga sp. WSM3557.</title>
        <authorList>
            <consortium name="US DOE Joint Genome Institute"/>
            <person name="Lucas S."/>
            <person name="Han J."/>
            <person name="Lapidus A."/>
            <person name="Cheng J.-F."/>
            <person name="Goodwin L."/>
            <person name="Pitluck S."/>
            <person name="Peters L."/>
            <person name="Zhang X."/>
            <person name="Detter J.C."/>
            <person name="Han C."/>
            <person name="Tapia R."/>
            <person name="Land M."/>
            <person name="Hauser L."/>
            <person name="Kyrpides N."/>
            <person name="Ivanova N."/>
            <person name="Pagani I."/>
            <person name="Brau L."/>
            <person name="Yates R."/>
            <person name="O'Hara G."/>
            <person name="Rui T."/>
            <person name="Howieson J."/>
            <person name="Reeve W."/>
            <person name="Woyke T."/>
        </authorList>
    </citation>
    <scope>NUCLEOTIDE SEQUENCE [LARGE SCALE GENOMIC DNA]</scope>
    <source>
        <strain evidence="5 6">WSM3557</strain>
    </source>
</reference>
<dbReference type="GO" id="GO:1990281">
    <property type="term" value="C:efflux pump complex"/>
    <property type="evidence" value="ECO:0007669"/>
    <property type="project" value="TreeGrafter"/>
</dbReference>
<evidence type="ECO:0000259" key="4">
    <source>
        <dbReference type="Pfam" id="PF25973"/>
    </source>
</evidence>
<dbReference type="Gene3D" id="1.10.287.470">
    <property type="entry name" value="Helix hairpin bin"/>
    <property type="match status" value="1"/>
</dbReference>
<gene>
    <name evidence="5" type="ORF">MicloDRAFT_00019210</name>
</gene>
<dbReference type="InterPro" id="IPR058647">
    <property type="entry name" value="BSH_CzcB-like"/>
</dbReference>
<keyword evidence="6" id="KW-1185">Reference proteome</keyword>
<evidence type="ECO:0000313" key="6">
    <source>
        <dbReference type="Proteomes" id="UP000003947"/>
    </source>
</evidence>
<dbReference type="InterPro" id="IPR058792">
    <property type="entry name" value="Beta-barrel_RND_2"/>
</dbReference>
<feature type="domain" description="CusB-like beta-barrel" evidence="2">
    <location>
        <begin position="207"/>
        <end position="277"/>
    </location>
</feature>
<dbReference type="GO" id="GO:0015562">
    <property type="term" value="F:efflux transmembrane transporter activity"/>
    <property type="evidence" value="ECO:0007669"/>
    <property type="project" value="TreeGrafter"/>
</dbReference>
<evidence type="ECO:0000256" key="1">
    <source>
        <dbReference type="ARBA" id="ARBA00009477"/>
    </source>
</evidence>
<name>I4YZQ1_9HYPH</name>
<dbReference type="Gene3D" id="2.40.50.100">
    <property type="match status" value="1"/>
</dbReference>
<evidence type="ECO:0000259" key="2">
    <source>
        <dbReference type="Pfam" id="PF25954"/>
    </source>
</evidence>
<dbReference type="AlphaFoldDB" id="I4YZQ1"/>
<dbReference type="Pfam" id="PF25954">
    <property type="entry name" value="Beta-barrel_RND_2"/>
    <property type="match status" value="1"/>
</dbReference>
<dbReference type="RefSeq" id="WP_009490908.1">
    <property type="nucleotide sequence ID" value="NZ_CP141048.1"/>
</dbReference>
<dbReference type="PATRIC" id="fig|864069.3.peg.2107"/>
<dbReference type="EMBL" id="JH660641">
    <property type="protein sequence ID" value="EIM29443.1"/>
    <property type="molecule type" value="Genomic_DNA"/>
</dbReference>
<feature type="domain" description="Multidrug resistance protein MdtA-like C-terminal permuted SH3" evidence="3">
    <location>
        <begin position="287"/>
        <end position="342"/>
    </location>
</feature>
<dbReference type="Pfam" id="PF25967">
    <property type="entry name" value="RND-MFP_C"/>
    <property type="match status" value="1"/>
</dbReference>
<feature type="domain" description="CzcB-like barrel-sandwich hybrid" evidence="4">
    <location>
        <begin position="64"/>
        <end position="198"/>
    </location>
</feature>
<proteinExistence type="inferred from homology"/>
<dbReference type="OrthoDB" id="9813967at2"/>
<organism evidence="5 6">
    <name type="scientific">Microvirga lotononidis</name>
    <dbReference type="NCBI Taxonomy" id="864069"/>
    <lineage>
        <taxon>Bacteria</taxon>
        <taxon>Pseudomonadati</taxon>
        <taxon>Pseudomonadota</taxon>
        <taxon>Alphaproteobacteria</taxon>
        <taxon>Hyphomicrobiales</taxon>
        <taxon>Methylobacteriaceae</taxon>
        <taxon>Microvirga</taxon>
    </lineage>
</organism>
<dbReference type="HOGENOM" id="CLU_018816_1_0_5"/>
<sequence precursor="true">MKPILISSIVVSAVGLLAACQEQKHAVAPAPRPVLSVVVTPQAGRIAGFAGTVEPRYKSDHGFRVLGRIVSRDVNVGDVVRKDQRLATLDPVAYQLAVRSAQSDLASATARLENASATETRQRTLLEQKIANQAQFDAARQARETAEAGVTRARADLDKAVEQLGYTELRADFDGVITAAEVELGEVVQPGQTVVTVARPDIREAVIDLPENVGQGLRPGARFEIALQLDPSVRAAGTVREIAPQADPATRTRRMRITLDAPPESFRLGTTITATAVTQAPADIELPSSALLEQDGRTMVWTVDPATGTVSTQEVTVAARDGSSIRIQDGIAPGMRVVTAGVHSLTPNQPVKIADEALP</sequence>
<dbReference type="eggNOG" id="COG0845">
    <property type="taxonomic scope" value="Bacteria"/>
</dbReference>
<comment type="similarity">
    <text evidence="1">Belongs to the membrane fusion protein (MFP) (TC 8.A.1) family.</text>
</comment>
<dbReference type="Gene3D" id="2.40.30.170">
    <property type="match status" value="1"/>
</dbReference>
<dbReference type="PANTHER" id="PTHR30469:SF15">
    <property type="entry name" value="HLYD FAMILY OF SECRETION PROTEINS"/>
    <property type="match status" value="1"/>
</dbReference>
<dbReference type="Gene3D" id="2.40.420.20">
    <property type="match status" value="1"/>
</dbReference>
<dbReference type="Pfam" id="PF25973">
    <property type="entry name" value="BSH_CzcB"/>
    <property type="match status" value="1"/>
</dbReference>
<dbReference type="PANTHER" id="PTHR30469">
    <property type="entry name" value="MULTIDRUG RESISTANCE PROTEIN MDTA"/>
    <property type="match status" value="1"/>
</dbReference>
<evidence type="ECO:0000259" key="3">
    <source>
        <dbReference type="Pfam" id="PF25967"/>
    </source>
</evidence>
<accession>I4YZQ1</accession>
<evidence type="ECO:0000313" key="5">
    <source>
        <dbReference type="EMBL" id="EIM29443.1"/>
    </source>
</evidence>
<dbReference type="Proteomes" id="UP000003947">
    <property type="component" value="Unassembled WGS sequence"/>
</dbReference>
<dbReference type="PROSITE" id="PS51257">
    <property type="entry name" value="PROKAR_LIPOPROTEIN"/>
    <property type="match status" value="1"/>
</dbReference>
<protein>
    <submittedName>
        <fullName evidence="5">RND family efflux transporter, MFP subunit</fullName>
    </submittedName>
</protein>
<dbReference type="InterPro" id="IPR058627">
    <property type="entry name" value="MdtA-like_C"/>
</dbReference>
<dbReference type="SUPFAM" id="SSF111369">
    <property type="entry name" value="HlyD-like secretion proteins"/>
    <property type="match status" value="1"/>
</dbReference>
<dbReference type="InterPro" id="IPR006143">
    <property type="entry name" value="RND_pump_MFP"/>
</dbReference>